<comment type="caution">
    <text evidence="3">The sequence shown here is derived from an EMBL/GenBank/DDBJ whole genome shotgun (WGS) entry which is preliminary data.</text>
</comment>
<proteinExistence type="predicted"/>
<dbReference type="Proteomes" id="UP000298358">
    <property type="component" value="Unassembled WGS sequence"/>
</dbReference>
<accession>A0A4Y9FST2</accession>
<keyword evidence="2" id="KW-0812">Transmembrane</keyword>
<feature type="compositionally biased region" description="Basic and acidic residues" evidence="1">
    <location>
        <begin position="1"/>
        <end position="12"/>
    </location>
</feature>
<keyword evidence="2" id="KW-0472">Membrane</keyword>
<feature type="compositionally biased region" description="Low complexity" evidence="1">
    <location>
        <begin position="27"/>
        <end position="44"/>
    </location>
</feature>
<sequence>MSESRRALRERSAPAQVGAPSPPPAAGPARAAEPAAVAEPARSPGGTLLGVEPGQPTLRSAEPKPPLGRGGWPLPTLTARQQRPRRWWAHPAFIVSAVLTFLSMAGMAAWMIVSALTATDVVVTGLTVTDSQGTLHVDWNGPDAVYSLYALNGDGQIVDLSGQVRGGTDAWLPAAAGLYDADTCFVVREAGLDADVTLNTADLAAQGAQSACVADAKPAG</sequence>
<organism evidence="3 4">
    <name type="scientific">Microbacterium paludicola</name>
    <dbReference type="NCBI Taxonomy" id="300019"/>
    <lineage>
        <taxon>Bacteria</taxon>
        <taxon>Bacillati</taxon>
        <taxon>Actinomycetota</taxon>
        <taxon>Actinomycetes</taxon>
        <taxon>Micrococcales</taxon>
        <taxon>Microbacteriaceae</taxon>
        <taxon>Microbacterium</taxon>
    </lineage>
</organism>
<dbReference type="RefSeq" id="WP_135114961.1">
    <property type="nucleotide sequence ID" value="NZ_JADGLL010000030.1"/>
</dbReference>
<keyword evidence="4" id="KW-1185">Reference proteome</keyword>
<feature type="transmembrane region" description="Helical" evidence="2">
    <location>
        <begin position="87"/>
        <end position="113"/>
    </location>
</feature>
<protein>
    <submittedName>
        <fullName evidence="3">Uncharacterized protein</fullName>
    </submittedName>
</protein>
<gene>
    <name evidence="3" type="ORF">E4U02_11395</name>
</gene>
<evidence type="ECO:0000313" key="4">
    <source>
        <dbReference type="Proteomes" id="UP000298358"/>
    </source>
</evidence>
<dbReference type="AlphaFoldDB" id="A0A4Y9FST2"/>
<dbReference type="EMBL" id="SPQB01000030">
    <property type="protein sequence ID" value="TFU32274.1"/>
    <property type="molecule type" value="Genomic_DNA"/>
</dbReference>
<reference evidence="3 4" key="1">
    <citation type="submission" date="2019-03" db="EMBL/GenBank/DDBJ databases">
        <title>Diversity of the mouse oral microbiome.</title>
        <authorList>
            <person name="Joseph S."/>
            <person name="Aduse-Opoku J."/>
            <person name="Curtis M."/>
            <person name="Wade W."/>
            <person name="Hashim A."/>
        </authorList>
    </citation>
    <scope>NUCLEOTIDE SEQUENCE [LARGE SCALE GENOMIC DNA]</scope>
    <source>
        <strain evidence="3 4">P1012</strain>
    </source>
</reference>
<dbReference type="OrthoDB" id="5018581at2"/>
<feature type="region of interest" description="Disordered" evidence="1">
    <location>
        <begin position="1"/>
        <end position="76"/>
    </location>
</feature>
<evidence type="ECO:0000256" key="2">
    <source>
        <dbReference type="SAM" id="Phobius"/>
    </source>
</evidence>
<evidence type="ECO:0000256" key="1">
    <source>
        <dbReference type="SAM" id="MobiDB-lite"/>
    </source>
</evidence>
<evidence type="ECO:0000313" key="3">
    <source>
        <dbReference type="EMBL" id="TFU32274.1"/>
    </source>
</evidence>
<keyword evidence="2" id="KW-1133">Transmembrane helix</keyword>
<name>A0A4Y9FST2_9MICO</name>